<dbReference type="AlphaFoldDB" id="A0A1G9MPA3"/>
<evidence type="ECO:0000313" key="16">
    <source>
        <dbReference type="Proteomes" id="UP000198901"/>
    </source>
</evidence>
<evidence type="ECO:0000313" key="15">
    <source>
        <dbReference type="EMBL" id="SDL75737.1"/>
    </source>
</evidence>
<evidence type="ECO:0000256" key="5">
    <source>
        <dbReference type="ARBA" id="ARBA00018679"/>
    </source>
</evidence>
<evidence type="ECO:0000256" key="4">
    <source>
        <dbReference type="ARBA" id="ARBA00013028"/>
    </source>
</evidence>
<dbReference type="Pfam" id="PF14821">
    <property type="entry name" value="Thr_synth_N"/>
    <property type="match status" value="1"/>
</dbReference>
<dbReference type="PANTHER" id="PTHR42690">
    <property type="entry name" value="THREONINE SYNTHASE FAMILY MEMBER"/>
    <property type="match status" value="1"/>
</dbReference>
<evidence type="ECO:0000256" key="1">
    <source>
        <dbReference type="ARBA" id="ARBA00001933"/>
    </source>
</evidence>
<feature type="domain" description="Threonine synthase N-terminal" evidence="14">
    <location>
        <begin position="62"/>
        <end position="137"/>
    </location>
</feature>
<dbReference type="Gene3D" id="3.90.1380.10">
    <property type="entry name" value="Threonine synthase, N-terminal domain"/>
    <property type="match status" value="1"/>
</dbReference>
<dbReference type="EC" id="4.2.3.1" evidence="4 11"/>
<gene>
    <name evidence="15" type="ORF">SAMN04488090_1678</name>
</gene>
<dbReference type="Pfam" id="PF00291">
    <property type="entry name" value="PALP"/>
    <property type="match status" value="1"/>
</dbReference>
<organism evidence="15 16">
    <name type="scientific">Siphonobacter aquaeclarae</name>
    <dbReference type="NCBI Taxonomy" id="563176"/>
    <lineage>
        <taxon>Bacteria</taxon>
        <taxon>Pseudomonadati</taxon>
        <taxon>Bacteroidota</taxon>
        <taxon>Cytophagia</taxon>
        <taxon>Cytophagales</taxon>
        <taxon>Cytophagaceae</taxon>
        <taxon>Siphonobacter</taxon>
    </lineage>
</organism>
<protein>
    <recommendedName>
        <fullName evidence="5 11">Threonine synthase</fullName>
        <ecNumber evidence="4 11">4.2.3.1</ecNumber>
    </recommendedName>
</protein>
<evidence type="ECO:0000256" key="3">
    <source>
        <dbReference type="ARBA" id="ARBA00005517"/>
    </source>
</evidence>
<proteinExistence type="inferred from homology"/>
<evidence type="ECO:0000256" key="11">
    <source>
        <dbReference type="NCBIfam" id="TIGR00260"/>
    </source>
</evidence>
<dbReference type="SUPFAM" id="SSF53686">
    <property type="entry name" value="Tryptophan synthase beta subunit-like PLP-dependent enzymes"/>
    <property type="match status" value="1"/>
</dbReference>
<dbReference type="GO" id="GO:0030170">
    <property type="term" value="F:pyridoxal phosphate binding"/>
    <property type="evidence" value="ECO:0007669"/>
    <property type="project" value="InterPro"/>
</dbReference>
<keyword evidence="6" id="KW-0028">Amino-acid biosynthesis</keyword>
<evidence type="ECO:0000259" key="14">
    <source>
        <dbReference type="Pfam" id="PF14821"/>
    </source>
</evidence>
<dbReference type="UniPathway" id="UPA00050">
    <property type="reaction ID" value="UER00065"/>
</dbReference>
<name>A0A1G9MPA3_9BACT</name>
<keyword evidence="8 12" id="KW-0663">Pyridoxal phosphate</keyword>
<evidence type="ECO:0000256" key="10">
    <source>
        <dbReference type="ARBA" id="ARBA00049144"/>
    </source>
</evidence>
<evidence type="ECO:0000256" key="8">
    <source>
        <dbReference type="ARBA" id="ARBA00022898"/>
    </source>
</evidence>
<dbReference type="PANTHER" id="PTHR42690:SF1">
    <property type="entry name" value="THREONINE SYNTHASE-LIKE 2"/>
    <property type="match status" value="1"/>
</dbReference>
<comment type="catalytic activity">
    <reaction evidence="10">
        <text>O-phospho-L-homoserine + H2O = L-threonine + phosphate</text>
        <dbReference type="Rhea" id="RHEA:10840"/>
        <dbReference type="ChEBI" id="CHEBI:15377"/>
        <dbReference type="ChEBI" id="CHEBI:43474"/>
        <dbReference type="ChEBI" id="CHEBI:57590"/>
        <dbReference type="ChEBI" id="CHEBI:57926"/>
        <dbReference type="EC" id="4.2.3.1"/>
    </reaction>
</comment>
<dbReference type="GO" id="GO:0009088">
    <property type="term" value="P:threonine biosynthetic process"/>
    <property type="evidence" value="ECO:0007669"/>
    <property type="project" value="UniProtKB-UniRule"/>
</dbReference>
<reference evidence="15 16" key="1">
    <citation type="submission" date="2016-10" db="EMBL/GenBank/DDBJ databases">
        <authorList>
            <person name="de Groot N.N."/>
        </authorList>
    </citation>
    <scope>NUCLEOTIDE SEQUENCE [LARGE SCALE GENOMIC DNA]</scope>
    <source>
        <strain evidence="15 16">DSM 21668</strain>
    </source>
</reference>
<evidence type="ECO:0000256" key="2">
    <source>
        <dbReference type="ARBA" id="ARBA00004979"/>
    </source>
</evidence>
<feature type="modified residue" description="N6-(pyridoxal phosphate)lysine" evidence="12">
    <location>
        <position position="165"/>
    </location>
</feature>
<evidence type="ECO:0000256" key="12">
    <source>
        <dbReference type="PIRSR" id="PIRSR604450-51"/>
    </source>
</evidence>
<sequence>MSRVYVDNLGYCGGKPAFLQKTKRPFGCYGANSEFCTPIPVAPETAFGFAADKPAFMRMKLYSTKHQSPDVSLEEAVFRGLPPDNGLYMPESIPVLPASFFDGIDQLSLSEIALAVTNALLGDDIPADDLRRIVERAITFDAPVVPVEENTYVLELFHGPSMAFKDFGARFMASLMSYFLEKSSKEIHILVATSGDTGGAVAQGFHHTPGIRVTILYPSGKVSDIQEKQLTTLGGNVTALEVDGTFDDCQRLVKEAFLDADLRAKFNLASANSINISRLIPQSFYYFNAYARLKHLGKSLVFSVPSGNFGNLSAGVIAYRMGLPVRKFIAATNANHVVPTFLSTGTFEPKPSVETLSNAMDVGNPSNFPRLLLLGGGEWETVRDLVSGVWYSDAETQAAIREVFESTGYLMCPHTAIAWKGLRDTVAKMNEDVTGVFLSTAHYAKFLPTMEATLGQSVPVPERLAELLDKPKVATPMSTRFADFKAYLLG</sequence>
<evidence type="ECO:0000256" key="9">
    <source>
        <dbReference type="ARBA" id="ARBA00023239"/>
    </source>
</evidence>
<comment type="pathway">
    <text evidence="2">Amino-acid biosynthesis; L-threonine biosynthesis; L-threonine from L-aspartate: step 5/5.</text>
</comment>
<dbReference type="GO" id="GO:0004795">
    <property type="term" value="F:threonine synthase activity"/>
    <property type="evidence" value="ECO:0007669"/>
    <property type="project" value="UniProtKB-UniRule"/>
</dbReference>
<dbReference type="Proteomes" id="UP000198901">
    <property type="component" value="Unassembled WGS sequence"/>
</dbReference>
<evidence type="ECO:0000256" key="7">
    <source>
        <dbReference type="ARBA" id="ARBA00022697"/>
    </source>
</evidence>
<dbReference type="InterPro" id="IPR004450">
    <property type="entry name" value="Thr_synthase-like"/>
</dbReference>
<dbReference type="InterPro" id="IPR001926">
    <property type="entry name" value="TrpB-like_PALP"/>
</dbReference>
<dbReference type="InterPro" id="IPR037158">
    <property type="entry name" value="Thr_synth_N_sf"/>
</dbReference>
<dbReference type="CDD" id="cd01560">
    <property type="entry name" value="Thr-synth_2"/>
    <property type="match status" value="1"/>
</dbReference>
<keyword evidence="9" id="KW-0456">Lyase</keyword>
<comment type="cofactor">
    <cofactor evidence="1 12">
        <name>pyridoxal 5'-phosphate</name>
        <dbReference type="ChEBI" id="CHEBI:597326"/>
    </cofactor>
</comment>
<comment type="similarity">
    <text evidence="3">Belongs to the threonine synthase family.</text>
</comment>
<dbReference type="PROSITE" id="PS00165">
    <property type="entry name" value="DEHYDRATASE_SER_THR"/>
    <property type="match status" value="1"/>
</dbReference>
<evidence type="ECO:0000259" key="13">
    <source>
        <dbReference type="Pfam" id="PF00291"/>
    </source>
</evidence>
<keyword evidence="16" id="KW-1185">Reference proteome</keyword>
<dbReference type="Gene3D" id="3.40.50.1100">
    <property type="match status" value="2"/>
</dbReference>
<dbReference type="STRING" id="563176.SAMN04488090_1678"/>
<evidence type="ECO:0000256" key="6">
    <source>
        <dbReference type="ARBA" id="ARBA00022605"/>
    </source>
</evidence>
<accession>A0A1G9MPA3</accession>
<dbReference type="InterPro" id="IPR000634">
    <property type="entry name" value="Ser/Thr_deHydtase_PyrdxlP-BS"/>
</dbReference>
<dbReference type="EMBL" id="FNGS01000003">
    <property type="protein sequence ID" value="SDL75737.1"/>
    <property type="molecule type" value="Genomic_DNA"/>
</dbReference>
<dbReference type="NCBIfam" id="TIGR00260">
    <property type="entry name" value="thrC"/>
    <property type="match status" value="1"/>
</dbReference>
<keyword evidence="7" id="KW-0791">Threonine biosynthesis</keyword>
<dbReference type="InterPro" id="IPR051166">
    <property type="entry name" value="Threonine_Synthase"/>
</dbReference>
<dbReference type="InterPro" id="IPR036052">
    <property type="entry name" value="TrpB-like_PALP_sf"/>
</dbReference>
<feature type="domain" description="Tryptophan synthase beta chain-like PALP" evidence="13">
    <location>
        <begin position="154"/>
        <end position="432"/>
    </location>
</feature>
<dbReference type="InterPro" id="IPR029144">
    <property type="entry name" value="Thr_synth_N"/>
</dbReference>